<keyword evidence="1" id="KW-0732">Signal</keyword>
<evidence type="ECO:0000313" key="2">
    <source>
        <dbReference type="EMBL" id="KAJ6047914.1"/>
    </source>
</evidence>
<organism evidence="2 3">
    <name type="scientific">Penicillium canescens</name>
    <dbReference type="NCBI Taxonomy" id="5083"/>
    <lineage>
        <taxon>Eukaryota</taxon>
        <taxon>Fungi</taxon>
        <taxon>Dikarya</taxon>
        <taxon>Ascomycota</taxon>
        <taxon>Pezizomycotina</taxon>
        <taxon>Eurotiomycetes</taxon>
        <taxon>Eurotiomycetidae</taxon>
        <taxon>Eurotiales</taxon>
        <taxon>Aspergillaceae</taxon>
        <taxon>Penicillium</taxon>
    </lineage>
</organism>
<gene>
    <name evidence="2" type="ORF">N7460_004061</name>
</gene>
<evidence type="ECO:0000313" key="3">
    <source>
        <dbReference type="Proteomes" id="UP001219568"/>
    </source>
</evidence>
<feature type="signal peptide" evidence="1">
    <location>
        <begin position="1"/>
        <end position="19"/>
    </location>
</feature>
<accession>A0AAD6NBF7</accession>
<reference evidence="2" key="2">
    <citation type="submission" date="2023-01" db="EMBL/GenBank/DDBJ databases">
        <authorList>
            <person name="Petersen C."/>
        </authorList>
    </citation>
    <scope>NUCLEOTIDE SEQUENCE</scope>
    <source>
        <strain evidence="2">IBT 15450</strain>
    </source>
</reference>
<keyword evidence="3" id="KW-1185">Reference proteome</keyword>
<dbReference type="Proteomes" id="UP001219568">
    <property type="component" value="Unassembled WGS sequence"/>
</dbReference>
<feature type="chain" id="PRO_5041928257" evidence="1">
    <location>
        <begin position="20"/>
        <end position="110"/>
    </location>
</feature>
<evidence type="ECO:0000256" key="1">
    <source>
        <dbReference type="SAM" id="SignalP"/>
    </source>
</evidence>
<protein>
    <submittedName>
        <fullName evidence="2">Uncharacterized protein</fullName>
    </submittedName>
</protein>
<sequence length="110" mass="12068">MKSAFIVLATILPLAMTAATPESPDLGFIKKEQELGQGQGRRCELTTFKQIRQVPCPGASQFTRGPGEKFSIICSFPIGLTTWFKTENREWLRNLNGASGEPGPLPKCDI</sequence>
<name>A0AAD6NBF7_PENCN</name>
<dbReference type="EMBL" id="JAQJZL010000003">
    <property type="protein sequence ID" value="KAJ6047914.1"/>
    <property type="molecule type" value="Genomic_DNA"/>
</dbReference>
<reference evidence="2" key="1">
    <citation type="journal article" date="2023" name="IMA Fungus">
        <title>Comparative genomic study of the Penicillium genus elucidates a diverse pangenome and 15 lateral gene transfer events.</title>
        <authorList>
            <person name="Petersen C."/>
            <person name="Sorensen T."/>
            <person name="Nielsen M.R."/>
            <person name="Sondergaard T.E."/>
            <person name="Sorensen J.L."/>
            <person name="Fitzpatrick D.A."/>
            <person name="Frisvad J.C."/>
            <person name="Nielsen K.L."/>
        </authorList>
    </citation>
    <scope>NUCLEOTIDE SEQUENCE</scope>
    <source>
        <strain evidence="2">IBT 15450</strain>
    </source>
</reference>
<comment type="caution">
    <text evidence="2">The sequence shown here is derived from an EMBL/GenBank/DDBJ whole genome shotgun (WGS) entry which is preliminary data.</text>
</comment>
<proteinExistence type="predicted"/>
<dbReference type="AlphaFoldDB" id="A0AAD6NBF7"/>